<dbReference type="Proteomes" id="UP001575105">
    <property type="component" value="Unassembled WGS sequence"/>
</dbReference>
<keyword evidence="2" id="KW-1185">Reference proteome</keyword>
<reference evidence="1 2" key="1">
    <citation type="submission" date="2024-08" db="EMBL/GenBank/DDBJ databases">
        <title>Whole-genome sequencing of halo(alkali)philic microorganisms from hypersaline lakes.</title>
        <authorList>
            <person name="Sorokin D.Y."/>
            <person name="Merkel A.Y."/>
            <person name="Messina E."/>
            <person name="Yakimov M."/>
        </authorList>
    </citation>
    <scope>NUCLEOTIDE SEQUENCE [LARGE SCALE GENOMIC DNA]</scope>
    <source>
        <strain evidence="1 2">AB-hyl4</strain>
    </source>
</reference>
<accession>A0ABV4U396</accession>
<dbReference type="EMBL" id="JBGUBD010000004">
    <property type="protein sequence ID" value="MFA9478066.1"/>
    <property type="molecule type" value="Genomic_DNA"/>
</dbReference>
<sequence length="704" mass="77021">MTDSHATHPRSAVNAPLYAIRRTLPPWCFESRLEELLTFCRDACVDEVILKVDAEEFSQGMPTVAWVCEYVSKLKQARDALHKVGVTFSLNPWVTQGHIDRGRDLRARFPDFHWMVGHDGVVCRAQACPRCERFQHHAVELWKLYATLEPAVIWIEDDIRTFNHQPAAFGCFCPLHLGAFARRVGVSTLTREQLVDALLAPGEAHPWRRAWFDFQRDTMHELGGVLADAVHGISPATRIGLMSSGPANHCLDGRDWRGLAKRMSGGPGVIHSRPTLGNYTEGSAVGLYDSAAQIHRTRHVLPKGTIEQTEVENVPFTGYAKSRSFTMTQVALSVARGCAGATLNLFDHLGSSLSVDPMWATMLREARPMLERLRHVMHGDGRSQAFDGTFQGVQVLHHERASDVRRLSSGARYEALIPVDGAFEASLNMLGFPTTYDCASVVATDGQMLDAFDDASLEAVLRGGMFIDAAALAVLHRRGFGELVGAEPGPFRTLNVGHVTAAEAMTDVAFGGAVDRYLTLTLPDLLGQGRYVHLEPADSARVVSEIVDQNRQHVAPMLTLFENKWGGRIAILPLEMATAFGTPFLHPYRQVQLAATLRWLGRERPAWEVSGGVYPLASVAAVGGRRILTLFNLSRDDWPSVTWNMPVAPDKVQAVSAFQGGGGELGGAAVQMTTIPGGSSVCLKTTLPFGRPLTCVVDVEQPNG</sequence>
<evidence type="ECO:0000313" key="2">
    <source>
        <dbReference type="Proteomes" id="UP001575105"/>
    </source>
</evidence>
<proteinExistence type="predicted"/>
<gene>
    <name evidence="1" type="ORF">ACERK3_07120</name>
</gene>
<dbReference type="RefSeq" id="WP_425344994.1">
    <property type="nucleotide sequence ID" value="NZ_JBGUBD010000004.1"/>
</dbReference>
<evidence type="ECO:0000313" key="1">
    <source>
        <dbReference type="EMBL" id="MFA9478066.1"/>
    </source>
</evidence>
<protein>
    <recommendedName>
        <fullName evidence="3">Beta-galactosidase trimerisation domain-containing protein</fullName>
    </recommendedName>
</protein>
<organism evidence="1 2">
    <name type="scientific">Natronomicrosphaera hydrolytica</name>
    <dbReference type="NCBI Taxonomy" id="3242702"/>
    <lineage>
        <taxon>Bacteria</taxon>
        <taxon>Pseudomonadati</taxon>
        <taxon>Planctomycetota</taxon>
        <taxon>Phycisphaerae</taxon>
        <taxon>Phycisphaerales</taxon>
        <taxon>Phycisphaeraceae</taxon>
        <taxon>Natronomicrosphaera</taxon>
    </lineage>
</organism>
<comment type="caution">
    <text evidence="1">The sequence shown here is derived from an EMBL/GenBank/DDBJ whole genome shotgun (WGS) entry which is preliminary data.</text>
</comment>
<evidence type="ECO:0008006" key="3">
    <source>
        <dbReference type="Google" id="ProtNLM"/>
    </source>
</evidence>
<name>A0ABV4U396_9BACT</name>